<dbReference type="STRING" id="1121326.CLMAG_59790"/>
<dbReference type="RefSeq" id="WP_161487054.1">
    <property type="nucleotide sequence ID" value="NZ_FQXL01000084.1"/>
</dbReference>
<dbReference type="Proteomes" id="UP000076603">
    <property type="component" value="Unassembled WGS sequence"/>
</dbReference>
<organism evidence="1 2">
    <name type="scientific">Clostridium magnum DSM 2767</name>
    <dbReference type="NCBI Taxonomy" id="1121326"/>
    <lineage>
        <taxon>Bacteria</taxon>
        <taxon>Bacillati</taxon>
        <taxon>Bacillota</taxon>
        <taxon>Clostridia</taxon>
        <taxon>Eubacteriales</taxon>
        <taxon>Clostridiaceae</taxon>
        <taxon>Clostridium</taxon>
    </lineage>
</organism>
<name>A0A161W0P0_9CLOT</name>
<comment type="caution">
    <text evidence="1">The sequence shown here is derived from an EMBL/GenBank/DDBJ whole genome shotgun (WGS) entry which is preliminary data.</text>
</comment>
<evidence type="ECO:0000313" key="2">
    <source>
        <dbReference type="Proteomes" id="UP000076603"/>
    </source>
</evidence>
<dbReference type="EMBL" id="LWAE01000015">
    <property type="protein sequence ID" value="KZL88690.1"/>
    <property type="molecule type" value="Genomic_DNA"/>
</dbReference>
<evidence type="ECO:0000313" key="1">
    <source>
        <dbReference type="EMBL" id="KZL88690.1"/>
    </source>
</evidence>
<dbReference type="AlphaFoldDB" id="A0A161W0P0"/>
<gene>
    <name evidence="1" type="ORF">CLMAG_59790</name>
</gene>
<reference evidence="1 2" key="1">
    <citation type="submission" date="2016-04" db="EMBL/GenBank/DDBJ databases">
        <title>Genome sequence of Clostridium magnum DSM 2767.</title>
        <authorList>
            <person name="Poehlein A."/>
            <person name="Uhlig R."/>
            <person name="Fischer R."/>
            <person name="Bahl H."/>
            <person name="Daniel R."/>
        </authorList>
    </citation>
    <scope>NUCLEOTIDE SEQUENCE [LARGE SCALE GENOMIC DNA]</scope>
    <source>
        <strain evidence="1 2">DSM 2767</strain>
    </source>
</reference>
<sequence>MYRVMIKNILVNLWMFTDEKFETIDAAKIDVEKRVNAGQRLNDLKIMKECEDIKVKVV</sequence>
<keyword evidence="2" id="KW-1185">Reference proteome</keyword>
<protein>
    <submittedName>
        <fullName evidence="1">Uncharacterized protein</fullName>
    </submittedName>
</protein>
<proteinExistence type="predicted"/>
<dbReference type="PATRIC" id="fig|1121326.3.peg.6045"/>
<accession>A0A161W0P0</accession>